<reference evidence="3 4" key="1">
    <citation type="submission" date="2021-01" db="EMBL/GenBank/DDBJ databases">
        <title>Whole genome shotgun sequence of Planobispora longispora NBRC 13918.</title>
        <authorList>
            <person name="Komaki H."/>
            <person name="Tamura T."/>
        </authorList>
    </citation>
    <scope>NUCLEOTIDE SEQUENCE [LARGE SCALE GENOMIC DNA]</scope>
    <source>
        <strain evidence="3 4">NBRC 13918</strain>
    </source>
</reference>
<gene>
    <name evidence="3" type="ORF">Plo01_71950</name>
</gene>
<dbReference type="PROSITE" id="PS51257">
    <property type="entry name" value="PROKAR_LIPOPROTEIN"/>
    <property type="match status" value="1"/>
</dbReference>
<dbReference type="Proteomes" id="UP000616724">
    <property type="component" value="Unassembled WGS sequence"/>
</dbReference>
<keyword evidence="2" id="KW-0732">Signal</keyword>
<evidence type="ECO:0000256" key="1">
    <source>
        <dbReference type="SAM" id="MobiDB-lite"/>
    </source>
</evidence>
<dbReference type="SUPFAM" id="SSF75011">
    <property type="entry name" value="3-carboxy-cis,cis-mucoante lactonizing enzyme"/>
    <property type="match status" value="1"/>
</dbReference>
<accession>A0A8J3RV82</accession>
<keyword evidence="4" id="KW-1185">Reference proteome</keyword>
<evidence type="ECO:0000256" key="2">
    <source>
        <dbReference type="SAM" id="SignalP"/>
    </source>
</evidence>
<sequence length="464" mass="48812">MRSTVAFALAAVLVTAGCSANPGPSEPASPPAAASSSAPPASPGETPAGSAVLHSDNVTHVANVPPRAPLDGPQAWGTDLAFQGDHAFVGNFDGFTVFDVSDPAKPRIVSQVLCPGEQNDVSVTGNLLFLSIDMPRGGPGCDDGEQTGEQGWEGIRIFDITDKAHPKFVSAVSTSCGSHTHTLVPGKTAETVYLYISSAGPEPGNPSCPGPHDIFSIVEVPTGDPAKAKVVSKPRLSDDPRPGASVGLGGCHDITVYPEKNLAAAACFGDGILLDITDPVKPTVIQQVSDKENFSIWHSATFNNDATKVVFGDELGGGMGATCDRSTPRTKGASAVYDLSEDRTLTLRGYFKIPREQQPDENCVAHNGSLIPVPGKDIMVQSWYQGGVSIWDFTDSANPREIGFFERGPVEGLAGSWSAYYYNGHIYSSDITRGLDVLRIDDPLTDPAKTAKAEELNAQTQTAY</sequence>
<proteinExistence type="predicted"/>
<feature type="compositionally biased region" description="Low complexity" evidence="1">
    <location>
        <begin position="31"/>
        <end position="51"/>
    </location>
</feature>
<dbReference type="InterPro" id="IPR013211">
    <property type="entry name" value="LVIVD"/>
</dbReference>
<feature type="region of interest" description="Disordered" evidence="1">
    <location>
        <begin position="21"/>
        <end position="51"/>
    </location>
</feature>
<dbReference type="Pfam" id="PF08309">
    <property type="entry name" value="LVIVD"/>
    <property type="match status" value="1"/>
</dbReference>
<feature type="chain" id="PRO_5039578745" description="LVIVD repeat-containing protein" evidence="2">
    <location>
        <begin position="21"/>
        <end position="464"/>
    </location>
</feature>
<name>A0A8J3RV82_9ACTN</name>
<evidence type="ECO:0008006" key="5">
    <source>
        <dbReference type="Google" id="ProtNLM"/>
    </source>
</evidence>
<organism evidence="3 4">
    <name type="scientific">Planobispora longispora</name>
    <dbReference type="NCBI Taxonomy" id="28887"/>
    <lineage>
        <taxon>Bacteria</taxon>
        <taxon>Bacillati</taxon>
        <taxon>Actinomycetota</taxon>
        <taxon>Actinomycetes</taxon>
        <taxon>Streptosporangiales</taxon>
        <taxon>Streptosporangiaceae</taxon>
        <taxon>Planobispora</taxon>
    </lineage>
</organism>
<evidence type="ECO:0000313" key="4">
    <source>
        <dbReference type="Proteomes" id="UP000616724"/>
    </source>
</evidence>
<dbReference type="RefSeq" id="WP_203895187.1">
    <property type="nucleotide sequence ID" value="NZ_BOOH01000064.1"/>
</dbReference>
<dbReference type="AlphaFoldDB" id="A0A8J3RV82"/>
<evidence type="ECO:0000313" key="3">
    <source>
        <dbReference type="EMBL" id="GIH80766.1"/>
    </source>
</evidence>
<feature type="signal peptide" evidence="2">
    <location>
        <begin position="1"/>
        <end position="20"/>
    </location>
</feature>
<comment type="caution">
    <text evidence="3">The sequence shown here is derived from an EMBL/GenBank/DDBJ whole genome shotgun (WGS) entry which is preliminary data.</text>
</comment>
<protein>
    <recommendedName>
        <fullName evidence="5">LVIVD repeat-containing protein</fullName>
    </recommendedName>
</protein>
<dbReference type="EMBL" id="BOOH01000064">
    <property type="protein sequence ID" value="GIH80766.1"/>
    <property type="molecule type" value="Genomic_DNA"/>
</dbReference>